<feature type="region of interest" description="Disordered" evidence="3">
    <location>
        <begin position="615"/>
        <end position="669"/>
    </location>
</feature>
<evidence type="ECO:0000313" key="5">
    <source>
        <dbReference type="EnsemblMetazoa" id="ASIC020397-PA"/>
    </source>
</evidence>
<keyword evidence="6" id="KW-1185">Reference proteome</keyword>
<sequence>MLVKLILETGRTIHPKGWCALSRYVTFDNKEWSTVHDIRNKPLDVDGDGELDEIDAGALRADDEVMETMSFQQSKRDGSSSAVPEAVIDDSFTTYQMGTVSVKPAHTDRYTQTRMNVCLCASTSSIRALGKLPAAAETAAAAPSGTMTRRSAKASAGDGRVSVQTNTSLTIPPNGTDRCLCFQSVVSSVSGLRAGRAGPSESSGGGMPAALRSIRPNVRAVVRLEPIPAPTRTLQPAVYLRPAINTSSQSPPPGTSRTRATACNTGQHSMPGPSGTSRTRATANSRNAGQQPMPSTSSAPGHSKAGSSGAVASRTRATMTDTATAGPSGNNSPLPGPSRVRASAQQESMPGPSRSNHTIASAREPVAGPSRIRGTGSSGSLADEQTMPGPSRIRPQPGPSATITSAQAGSAPGPSRIRASGSSDSLADEQPMPGPSRIRPQPGPSATITSAQAGSAPGPSRIRASGSATSSSQEPVAGPSRIRPSATITSAQAASSSTSTQEPMAGPSRIREVTPPSRIIQPGAGFLGLQGTSPPFDLIAQVIVSSQEPGTNRIVTRASPPVVLLDSIAQLVASGRYGVSIDAPGSQALTPSGPRVITVREVIAGIERMSDNNVEIPLSSPLRPAPAVPSPASPATRNANTPGAPSPQRLPGRGEASDAPAGGALRQPRPDVWVGQMTLRERKMAAGRRLSQLRGVNSGINQQQQAGAPPIARQGPIARNDPRLLFYAEESLHCPRYFIEPSFSPDGRVICSPYSGGARLLMFNEQCAEPQYAAESLPKALCELKFLGPQPRYVVCTQFSPRMPLVVTGCLDGEVLFHPTVL</sequence>
<feature type="compositionally biased region" description="Polar residues" evidence="3">
    <location>
        <begin position="343"/>
        <end position="359"/>
    </location>
</feature>
<dbReference type="OrthoDB" id="20669at2759"/>
<feature type="compositionally biased region" description="Low complexity" evidence="3">
    <location>
        <begin position="312"/>
        <end position="333"/>
    </location>
</feature>
<reference evidence="5" key="2">
    <citation type="submission" date="2020-05" db="UniProtKB">
        <authorList>
            <consortium name="EnsemblMetazoa"/>
        </authorList>
    </citation>
    <scope>IDENTIFICATION</scope>
</reference>
<keyword evidence="1" id="KW-0853">WD repeat</keyword>
<evidence type="ECO:0000313" key="6">
    <source>
        <dbReference type="Proteomes" id="UP000030765"/>
    </source>
</evidence>
<reference evidence="4 6" key="1">
    <citation type="journal article" date="2014" name="BMC Genomics">
        <title>Genome sequence of Anopheles sinensis provides insight into genetics basis of mosquito competence for malaria parasites.</title>
        <authorList>
            <person name="Zhou D."/>
            <person name="Zhang D."/>
            <person name="Ding G."/>
            <person name="Shi L."/>
            <person name="Hou Q."/>
            <person name="Ye Y."/>
            <person name="Xu Y."/>
            <person name="Zhou H."/>
            <person name="Xiong C."/>
            <person name="Li S."/>
            <person name="Yu J."/>
            <person name="Hong S."/>
            <person name="Yu X."/>
            <person name="Zou P."/>
            <person name="Chen C."/>
            <person name="Chang X."/>
            <person name="Wang W."/>
            <person name="Lv Y."/>
            <person name="Sun Y."/>
            <person name="Ma L."/>
            <person name="Shen B."/>
            <person name="Zhu C."/>
        </authorList>
    </citation>
    <scope>NUCLEOTIDE SEQUENCE [LARGE SCALE GENOMIC DNA]</scope>
</reference>
<evidence type="ECO:0000256" key="1">
    <source>
        <dbReference type="ARBA" id="ARBA00022574"/>
    </source>
</evidence>
<dbReference type="STRING" id="74873.A0A084WPY5"/>
<dbReference type="AlphaFoldDB" id="A0A084WPY5"/>
<dbReference type="EMBL" id="KE525369">
    <property type="protein sequence ID" value="KFB52279.1"/>
    <property type="molecule type" value="Genomic_DNA"/>
</dbReference>
<dbReference type="Proteomes" id="UP000030765">
    <property type="component" value="Unassembled WGS sequence"/>
</dbReference>
<keyword evidence="2" id="KW-0677">Repeat</keyword>
<feature type="compositionally biased region" description="Polar residues" evidence="3">
    <location>
        <begin position="399"/>
        <end position="408"/>
    </location>
</feature>
<gene>
    <name evidence="4" type="ORF">ZHAS_00020397</name>
</gene>
<feature type="compositionally biased region" description="Pro residues" evidence="3">
    <location>
        <begin position="623"/>
        <end position="632"/>
    </location>
</feature>
<dbReference type="EnsemblMetazoa" id="ASIC020397-RA">
    <property type="protein sequence ID" value="ASIC020397-PA"/>
    <property type="gene ID" value="ASIC020397"/>
</dbReference>
<dbReference type="VEuPathDB" id="VectorBase:ASIC020397"/>
<organism evidence="4">
    <name type="scientific">Anopheles sinensis</name>
    <name type="common">Mosquito</name>
    <dbReference type="NCBI Taxonomy" id="74873"/>
    <lineage>
        <taxon>Eukaryota</taxon>
        <taxon>Metazoa</taxon>
        <taxon>Ecdysozoa</taxon>
        <taxon>Arthropoda</taxon>
        <taxon>Hexapoda</taxon>
        <taxon>Insecta</taxon>
        <taxon>Pterygota</taxon>
        <taxon>Neoptera</taxon>
        <taxon>Endopterygota</taxon>
        <taxon>Diptera</taxon>
        <taxon>Nematocera</taxon>
        <taxon>Culicoidea</taxon>
        <taxon>Culicidae</taxon>
        <taxon>Anophelinae</taxon>
        <taxon>Anopheles</taxon>
    </lineage>
</organism>
<dbReference type="PANTHER" id="PTHR14588:SF2">
    <property type="entry name" value="DDB1- AND CUL4-ASSOCIATED FACTOR 10"/>
    <property type="match status" value="1"/>
</dbReference>
<feature type="compositionally biased region" description="Polar residues" evidence="3">
    <location>
        <begin position="444"/>
        <end position="453"/>
    </location>
</feature>
<dbReference type="GO" id="GO:0080008">
    <property type="term" value="C:Cul4-RING E3 ubiquitin ligase complex"/>
    <property type="evidence" value="ECO:0007669"/>
    <property type="project" value="TreeGrafter"/>
</dbReference>
<dbReference type="InterPro" id="IPR039085">
    <property type="entry name" value="DCA10"/>
</dbReference>
<evidence type="ECO:0000313" key="4">
    <source>
        <dbReference type="EMBL" id="KFB52279.1"/>
    </source>
</evidence>
<feature type="compositionally biased region" description="Low complexity" evidence="3">
    <location>
        <begin position="485"/>
        <end position="501"/>
    </location>
</feature>
<feature type="compositionally biased region" description="Polar residues" evidence="3">
    <location>
        <begin position="244"/>
        <end position="300"/>
    </location>
</feature>
<feature type="region of interest" description="Disordered" evidence="3">
    <location>
        <begin position="244"/>
        <end position="516"/>
    </location>
</feature>
<protein>
    <submittedName>
        <fullName evidence="4">AGAP010182-PA-like protein</fullName>
    </submittedName>
</protein>
<accession>A0A084WPY5</accession>
<evidence type="ECO:0000256" key="2">
    <source>
        <dbReference type="ARBA" id="ARBA00022737"/>
    </source>
</evidence>
<dbReference type="PANTHER" id="PTHR14588">
    <property type="entry name" value="DDB1- AND CUL4-ASSOCIATED FACTOR 10"/>
    <property type="match status" value="1"/>
</dbReference>
<proteinExistence type="predicted"/>
<dbReference type="VEuPathDB" id="VectorBase:ASIS019322"/>
<name>A0A084WPY5_ANOSI</name>
<dbReference type="EMBL" id="ATLV01025137">
    <property type="status" value="NOT_ANNOTATED_CDS"/>
    <property type="molecule type" value="Genomic_DNA"/>
</dbReference>
<evidence type="ECO:0000256" key="3">
    <source>
        <dbReference type="SAM" id="MobiDB-lite"/>
    </source>
</evidence>